<organism evidence="2 3">
    <name type="scientific">Cryptosporidium muris (strain RN66)</name>
    <dbReference type="NCBI Taxonomy" id="441375"/>
    <lineage>
        <taxon>Eukaryota</taxon>
        <taxon>Sar</taxon>
        <taxon>Alveolata</taxon>
        <taxon>Apicomplexa</taxon>
        <taxon>Conoidasida</taxon>
        <taxon>Coccidia</taxon>
        <taxon>Eucoccidiorida</taxon>
        <taxon>Eimeriorina</taxon>
        <taxon>Cryptosporidiidae</taxon>
        <taxon>Cryptosporidium</taxon>
    </lineage>
</organism>
<evidence type="ECO:0000313" key="3">
    <source>
        <dbReference type="Proteomes" id="UP000001460"/>
    </source>
</evidence>
<dbReference type="GeneID" id="6994597"/>
<proteinExistence type="predicted"/>
<dbReference type="OMA" id="VMANTQS"/>
<feature type="region of interest" description="Disordered" evidence="1">
    <location>
        <begin position="167"/>
        <end position="186"/>
    </location>
</feature>
<feature type="region of interest" description="Disordered" evidence="1">
    <location>
        <begin position="389"/>
        <end position="414"/>
    </location>
</feature>
<gene>
    <name evidence="2" type="ORF">CMU_041870</name>
</gene>
<reference evidence="2" key="1">
    <citation type="submission" date="2008-06" db="EMBL/GenBank/DDBJ databases">
        <authorList>
            <person name="Lorenzi H."/>
            <person name="Inman J."/>
            <person name="Miller J."/>
            <person name="Schobel S."/>
            <person name="Amedeo P."/>
            <person name="Caler E.V."/>
            <person name="da Silva J."/>
        </authorList>
    </citation>
    <scope>NUCLEOTIDE SEQUENCE [LARGE SCALE GENOMIC DNA]</scope>
    <source>
        <strain evidence="2">RN66</strain>
    </source>
</reference>
<feature type="compositionally biased region" description="Basic and acidic residues" evidence="1">
    <location>
        <begin position="244"/>
        <end position="254"/>
    </location>
</feature>
<dbReference type="AlphaFoldDB" id="B6AA73"/>
<feature type="region of interest" description="Disordered" evidence="1">
    <location>
        <begin position="750"/>
        <end position="774"/>
    </location>
</feature>
<evidence type="ECO:0000256" key="1">
    <source>
        <dbReference type="SAM" id="MobiDB-lite"/>
    </source>
</evidence>
<feature type="region of interest" description="Disordered" evidence="1">
    <location>
        <begin position="93"/>
        <end position="148"/>
    </location>
</feature>
<feature type="region of interest" description="Disordered" evidence="1">
    <location>
        <begin position="786"/>
        <end position="825"/>
    </location>
</feature>
<feature type="region of interest" description="Disordered" evidence="1">
    <location>
        <begin position="244"/>
        <end position="264"/>
    </location>
</feature>
<dbReference type="EMBL" id="DS989726">
    <property type="protein sequence ID" value="EEA05114.1"/>
    <property type="molecule type" value="Genomic_DNA"/>
</dbReference>
<dbReference type="Proteomes" id="UP000001460">
    <property type="component" value="Unassembled WGS sequence"/>
</dbReference>
<name>B6AA73_CRYMR</name>
<feature type="compositionally biased region" description="Low complexity" evidence="1">
    <location>
        <begin position="389"/>
        <end position="407"/>
    </location>
</feature>
<feature type="compositionally biased region" description="Polar residues" evidence="1">
    <location>
        <begin position="102"/>
        <end position="122"/>
    </location>
</feature>
<dbReference type="eggNOG" id="ENOG502SBS2">
    <property type="taxonomic scope" value="Eukaryota"/>
</dbReference>
<dbReference type="RefSeq" id="XP_002139463.1">
    <property type="nucleotide sequence ID" value="XM_002139427.1"/>
</dbReference>
<feature type="compositionally biased region" description="Low complexity" evidence="1">
    <location>
        <begin position="750"/>
        <end position="761"/>
    </location>
</feature>
<dbReference type="VEuPathDB" id="CryptoDB:CMU_041870"/>
<dbReference type="OrthoDB" id="365880at2759"/>
<feature type="compositionally biased region" description="Polar residues" evidence="1">
    <location>
        <begin position="786"/>
        <end position="813"/>
    </location>
</feature>
<feature type="compositionally biased region" description="Low complexity" evidence="1">
    <location>
        <begin position="255"/>
        <end position="264"/>
    </location>
</feature>
<sequence length="825" mass="87606">MSTQTRNSKGNLTSDSHSQANHLKVYHIQPIVTDTPLSPRTAKWIKELTPVLEPYNFDVGEISDLIRRCHYDANQIELAVSNVIEDFSGRESGQWTKVGKNRSVNSNNFSKKPKGPSSNTLIRNEKMCPNKGNKQHKSKSGISISHSTHVDEKNSQVLNNEIHKKIQQTSQSSLQKSPNKQSGSIQSTEKIATTLTPTNSNTSWAQLACRNNKYATSNKESLVLNTVDETCVSLKDIVSKNVVKESPESSRSKETTNTATTAGTTTKIMMNNQHPTELSRGKAIVEHSGVELGIKVGSRNSVSAGIQIGGMESLSPQNYNLGVYLPEGRTVDPNASEGLLFGSFGAVDISKQPVEEQPVPGVPESPVISNSSAPLLDSWTYNSSKVMANTQSDSNNTQNNRNSIPSNVKSNPNYITQVPITNQQQSGTNVATIFNGIAAPPGLNNATAGSSLVNSNLMVSSSASTGNITNSTYNSSMGASVAPQPSNGTSNASNNSNIAIAAAAAAAAAAATPYNYAYLNYASYATNFPYMVGGTATFSFPPYGSKPTAHPPMFSQYTQPNPNHQHHPAGIYGISPNYDSSSSNNLAPSATTTGLISEGGTYHHHISTQTSVPGGSTLVSSNSNSYNNIPPIASPGITQPIAVATQNNNSMPQAMSLPINFATNSNDFAVDQPIPHGVFLGQNQRSDHVGNILPNHPSDFTHPGYSPLQMNHFQAAATYGGKSMANTSSTIISQSVPTPPIDLNTSTVGTNGSTPGNSNGTMFLSNRATNNPNNPVVVGNNQTQSAAANGTPQQAGKPVNFSSFHSNRTNNPSFLPHHNPVWNNS</sequence>
<keyword evidence="3" id="KW-1185">Reference proteome</keyword>
<evidence type="ECO:0000313" key="2">
    <source>
        <dbReference type="EMBL" id="EEA05114.1"/>
    </source>
</evidence>
<accession>B6AA73</accession>
<protein>
    <submittedName>
        <fullName evidence="2">Uncharacterized protein</fullName>
    </submittedName>
</protein>